<gene>
    <name evidence="2" type="ORF">DFR45_103102</name>
</gene>
<comment type="caution">
    <text evidence="2">The sequence shown here is derived from an EMBL/GenBank/DDBJ whole genome shotgun (WGS) entry which is preliminary data.</text>
</comment>
<keyword evidence="3" id="KW-1185">Reference proteome</keyword>
<dbReference type="EMBL" id="QPJU01000003">
    <property type="protein sequence ID" value="RCX10118.1"/>
    <property type="molecule type" value="Genomic_DNA"/>
</dbReference>
<dbReference type="Pfam" id="PF00085">
    <property type="entry name" value="Thioredoxin"/>
    <property type="match status" value="1"/>
</dbReference>
<evidence type="ECO:0000259" key="1">
    <source>
        <dbReference type="Pfam" id="PF00085"/>
    </source>
</evidence>
<dbReference type="AlphaFoldDB" id="A0A369AP54"/>
<dbReference type="Gene3D" id="3.40.30.10">
    <property type="entry name" value="Glutaredoxin"/>
    <property type="match status" value="1"/>
</dbReference>
<dbReference type="RefSeq" id="WP_241659284.1">
    <property type="nucleotide sequence ID" value="NZ_QPJU01000003.1"/>
</dbReference>
<accession>A0A369AP54</accession>
<dbReference type="SUPFAM" id="SSF52833">
    <property type="entry name" value="Thioredoxin-like"/>
    <property type="match status" value="1"/>
</dbReference>
<dbReference type="Proteomes" id="UP000252174">
    <property type="component" value="Unassembled WGS sequence"/>
</dbReference>
<organism evidence="2 3">
    <name type="scientific">Extensimonas vulgaris</name>
    <dbReference type="NCBI Taxonomy" id="1031594"/>
    <lineage>
        <taxon>Bacteria</taxon>
        <taxon>Pseudomonadati</taxon>
        <taxon>Pseudomonadota</taxon>
        <taxon>Betaproteobacteria</taxon>
        <taxon>Burkholderiales</taxon>
        <taxon>Comamonadaceae</taxon>
        <taxon>Extensimonas</taxon>
    </lineage>
</organism>
<dbReference type="CDD" id="cd02947">
    <property type="entry name" value="TRX_family"/>
    <property type="match status" value="1"/>
</dbReference>
<sequence>MSTTATPATSDPARGWWAICLCAAWCGTCGSYRAVFDALAAAHPQVRFEWVDIEDEADLVDELDVETFPTLLLADGRTARFLGPLLPQAGALAQLLARLPRESGTDAGPEAQAVFERVRAAREG</sequence>
<evidence type="ECO:0000313" key="2">
    <source>
        <dbReference type="EMBL" id="RCX10118.1"/>
    </source>
</evidence>
<protein>
    <submittedName>
        <fullName evidence="2">Thioredoxin</fullName>
    </submittedName>
</protein>
<dbReference type="InterPro" id="IPR013766">
    <property type="entry name" value="Thioredoxin_domain"/>
</dbReference>
<proteinExistence type="predicted"/>
<evidence type="ECO:0000313" key="3">
    <source>
        <dbReference type="Proteomes" id="UP000252174"/>
    </source>
</evidence>
<dbReference type="InterPro" id="IPR036249">
    <property type="entry name" value="Thioredoxin-like_sf"/>
</dbReference>
<feature type="domain" description="Thioredoxin" evidence="1">
    <location>
        <begin position="21"/>
        <end position="76"/>
    </location>
</feature>
<reference evidence="2 3" key="1">
    <citation type="submission" date="2018-07" db="EMBL/GenBank/DDBJ databases">
        <title>Genomic Encyclopedia of Type Strains, Phase IV (KMG-IV): sequencing the most valuable type-strain genomes for metagenomic binning, comparative biology and taxonomic classification.</title>
        <authorList>
            <person name="Goeker M."/>
        </authorList>
    </citation>
    <scope>NUCLEOTIDE SEQUENCE [LARGE SCALE GENOMIC DNA]</scope>
    <source>
        <strain evidence="2 3">DSM 100911</strain>
    </source>
</reference>
<name>A0A369AP54_9BURK</name>